<evidence type="ECO:0000313" key="3">
    <source>
        <dbReference type="Proteomes" id="UP000750711"/>
    </source>
</evidence>
<protein>
    <submittedName>
        <fullName evidence="2">Uncharacterized protein</fullName>
    </submittedName>
</protein>
<feature type="region of interest" description="Disordered" evidence="1">
    <location>
        <begin position="219"/>
        <end position="257"/>
    </location>
</feature>
<reference evidence="2" key="1">
    <citation type="submission" date="2021-03" db="EMBL/GenBank/DDBJ databases">
        <title>Comparative genomics and phylogenomic investigation of the class Geoglossomycetes provide insights into ecological specialization and systematics.</title>
        <authorList>
            <person name="Melie T."/>
            <person name="Pirro S."/>
            <person name="Miller A.N."/>
            <person name="Quandt A."/>
        </authorList>
    </citation>
    <scope>NUCLEOTIDE SEQUENCE</scope>
    <source>
        <strain evidence="2">CAQ_001_2017</strain>
    </source>
</reference>
<name>A0A9P8LIY4_9PEZI</name>
<feature type="region of interest" description="Disordered" evidence="1">
    <location>
        <begin position="284"/>
        <end position="328"/>
    </location>
</feature>
<sequence length="328" mass="37106">MGANTLWDPYDALGVKPNDIGFTCVGFARTRGRQCRNRIAIANRDSACMLLDSIAITDPKLTVLLRKLLGRLAEMVLCKRWHQDQKNEMVDEWLRAATALASIPRFDPYSTLDVDPDSRNFSCVGHSTRERGRCGKLISREDRTDARALLDRIAAKSLSRSKLMSLLDRLAQAVLCRRHQGQAEDLVPEWMREVDAVAAVIRRTAEEESLRRRGRGAYRNRRQVKDESEESSESSDDSDDYSDYSDNSDGRSTYFDGSRNDRFSGRTHFCCRHCALAPIPERRPLSSRSVQTHRRQLSDPPLGPSGARQGAHVAQGRARTEFPRGARR</sequence>
<dbReference type="AlphaFoldDB" id="A0A9P8LIY4"/>
<dbReference type="EMBL" id="JAGHQM010000027">
    <property type="protein sequence ID" value="KAH0566187.1"/>
    <property type="molecule type" value="Genomic_DNA"/>
</dbReference>
<gene>
    <name evidence="2" type="ORF">GP486_000419</name>
</gene>
<proteinExistence type="predicted"/>
<feature type="compositionally biased region" description="Acidic residues" evidence="1">
    <location>
        <begin position="227"/>
        <end position="243"/>
    </location>
</feature>
<accession>A0A9P8LIY4</accession>
<feature type="compositionally biased region" description="Basic and acidic residues" evidence="1">
    <location>
        <begin position="318"/>
        <end position="328"/>
    </location>
</feature>
<evidence type="ECO:0000256" key="1">
    <source>
        <dbReference type="SAM" id="MobiDB-lite"/>
    </source>
</evidence>
<dbReference type="Proteomes" id="UP000750711">
    <property type="component" value="Unassembled WGS sequence"/>
</dbReference>
<comment type="caution">
    <text evidence="2">The sequence shown here is derived from an EMBL/GenBank/DDBJ whole genome shotgun (WGS) entry which is preliminary data.</text>
</comment>
<keyword evidence="3" id="KW-1185">Reference proteome</keyword>
<organism evidence="2 3">
    <name type="scientific">Trichoglossum hirsutum</name>
    <dbReference type="NCBI Taxonomy" id="265104"/>
    <lineage>
        <taxon>Eukaryota</taxon>
        <taxon>Fungi</taxon>
        <taxon>Dikarya</taxon>
        <taxon>Ascomycota</taxon>
        <taxon>Pezizomycotina</taxon>
        <taxon>Geoglossomycetes</taxon>
        <taxon>Geoglossales</taxon>
        <taxon>Geoglossaceae</taxon>
        <taxon>Trichoglossum</taxon>
    </lineage>
</organism>
<evidence type="ECO:0000313" key="2">
    <source>
        <dbReference type="EMBL" id="KAH0566187.1"/>
    </source>
</evidence>